<name>A0A9D1MV08_9FIRM</name>
<dbReference type="InterPro" id="IPR013783">
    <property type="entry name" value="Ig-like_fold"/>
</dbReference>
<keyword evidence="1" id="KW-0732">Signal</keyword>
<feature type="domain" description="Fibronectin type-III" evidence="2">
    <location>
        <begin position="538"/>
        <end position="634"/>
    </location>
</feature>
<sequence length="1117" mass="122237">MKKAISALLAVAMLLQVAIVDSVYALASTASAEAPALQAAQMADANYPDATTLVRALANGNGFDVTVSKVEDATGYQVRYATRADFGNAKINTYAGTDQTTLVVDGRAYDTTYHVQVRTYKIVDGVEFHSEWTASEQVKTVKNADYPGETAISTVQSNKNGFDVTVFKMTNATGYEVRYATRSDFGNAKTNTYADTDNTVLTVTGRAYDTNYHVQARTYKTVNGKTYYSDWTVSALVKTAKDPNIPAATSITAVKANENGFDVTVSKVADASGYEVRYATRSDFGNAKTNTYAGTDETVLTVTGRAYDAKYNVQARTYKTVGSTTYYSDWSASQEVTTVSMYPSTVSITGVKGNGNGFDVTVSKASNANGYEIRYATRSDFGNAKTDMFDGTDKTSFTIGYRAYDTKYYVQARAYKTVDGVKYYSAWSASAQVTTAKNPNAPAVTSITAVKANENGFDVTVSKVADATGYEVRYATRSDFGNAKTNTYAGTDETVLTVTGRAYDAKYYVQARTYKTVGTTTYYSDWSSSQEVTTASMYPGAVSITGVKANGNGFDVTVSKASNASGYEVRYATRSDFSNAKTDSFDGTDKTTFTIDGRAYDAKYYVQARAYKTIDGQKYYSAWSASKQVTTEADPYLPDTTSITSVAGVVNGFTVKWNGVEGASGYEIQFATKSDFSNAATQTAAGTDTSKTITGRAGDATYYVRVRAFNTVSGSDHYSDWSATKTVKTLSSFTDDLKKAGFPDSYIPALVELHEEHPNWKFEAFVTGLDWNTAVKGERTPHNQQLIQKYSGNDRRGFYCTCSDCYKNGNYVIQEGSTWVSASQSAVEYYMDPRNFLDEQYIFQFESTFYDSKQTAAGVEAILKGTWMYNSKITYKDAAGKTQTISKKYSEAIMEAAKDSGMSAYYLASKIRQEVGGATASAGGASGTNSTYPGIYNYYNIRANTGALDGLAWASWDGYSANTTCRVRKSPTTSSAELVMISSGTTVHVKSETGKQSDGYTWYQVSVTYKGKTYNGYIRSDLVDYSRTDTYNRPWTDPYKSIYYGAKWIYNNFKDQFTGYLQKFNVNPDSGQLYSHEYMANVQAAASEAASAYKAYKEAGILDDEIVFSIPVFKNMP</sequence>
<dbReference type="InterPro" id="IPR036116">
    <property type="entry name" value="FN3_sf"/>
</dbReference>
<evidence type="ECO:0000313" key="3">
    <source>
        <dbReference type="EMBL" id="HIU69548.1"/>
    </source>
</evidence>
<dbReference type="SUPFAM" id="SSF49265">
    <property type="entry name" value="Fibronectin type III"/>
    <property type="match status" value="6"/>
</dbReference>
<dbReference type="AlphaFoldDB" id="A0A9D1MV08"/>
<dbReference type="Proteomes" id="UP000824125">
    <property type="component" value="Unassembled WGS sequence"/>
</dbReference>
<evidence type="ECO:0000256" key="1">
    <source>
        <dbReference type="SAM" id="SignalP"/>
    </source>
</evidence>
<accession>A0A9D1MV08</accession>
<feature type="domain" description="Fibronectin type-III" evidence="2">
    <location>
        <begin position="443"/>
        <end position="537"/>
    </location>
</feature>
<dbReference type="Pfam" id="PF08239">
    <property type="entry name" value="SH3_3"/>
    <property type="match status" value="1"/>
</dbReference>
<reference evidence="3" key="1">
    <citation type="submission" date="2020-10" db="EMBL/GenBank/DDBJ databases">
        <authorList>
            <person name="Gilroy R."/>
        </authorList>
    </citation>
    <scope>NUCLEOTIDE SEQUENCE</scope>
    <source>
        <strain evidence="3">CHK176-6737</strain>
    </source>
</reference>
<feature type="domain" description="Fibronectin type-III" evidence="2">
    <location>
        <begin position="342"/>
        <end position="438"/>
    </location>
</feature>
<organism evidence="3 4">
    <name type="scientific">Candidatus Scybalenecus merdavium</name>
    <dbReference type="NCBI Taxonomy" id="2840939"/>
    <lineage>
        <taxon>Bacteria</taxon>
        <taxon>Bacillati</taxon>
        <taxon>Bacillota</taxon>
        <taxon>Clostridia</taxon>
        <taxon>Eubacteriales</taxon>
        <taxon>Oscillospiraceae</taxon>
        <taxon>Oscillospiraceae incertae sedis</taxon>
        <taxon>Candidatus Scybalenecus</taxon>
    </lineage>
</organism>
<evidence type="ECO:0000259" key="2">
    <source>
        <dbReference type="PROSITE" id="PS50853"/>
    </source>
</evidence>
<dbReference type="PROSITE" id="PS50853">
    <property type="entry name" value="FN3"/>
    <property type="match status" value="5"/>
</dbReference>
<feature type="chain" id="PRO_5039249009" evidence="1">
    <location>
        <begin position="28"/>
        <end position="1117"/>
    </location>
</feature>
<dbReference type="Gene3D" id="2.60.40.10">
    <property type="entry name" value="Immunoglobulins"/>
    <property type="match status" value="7"/>
</dbReference>
<dbReference type="InterPro" id="IPR003961">
    <property type="entry name" value="FN3_dom"/>
</dbReference>
<feature type="domain" description="Fibronectin type-III" evidence="2">
    <location>
        <begin position="637"/>
        <end position="732"/>
    </location>
</feature>
<comment type="caution">
    <text evidence="3">The sequence shown here is derived from an EMBL/GenBank/DDBJ whole genome shotgun (WGS) entry which is preliminary data.</text>
</comment>
<protein>
    <submittedName>
        <fullName evidence="3">SH3 domain-containing protein</fullName>
    </submittedName>
</protein>
<evidence type="ECO:0000313" key="4">
    <source>
        <dbReference type="Proteomes" id="UP000824125"/>
    </source>
</evidence>
<reference evidence="3" key="2">
    <citation type="journal article" date="2021" name="PeerJ">
        <title>Extensive microbial diversity within the chicken gut microbiome revealed by metagenomics and culture.</title>
        <authorList>
            <person name="Gilroy R."/>
            <person name="Ravi A."/>
            <person name="Getino M."/>
            <person name="Pursley I."/>
            <person name="Horton D.L."/>
            <person name="Alikhan N.F."/>
            <person name="Baker D."/>
            <person name="Gharbi K."/>
            <person name="Hall N."/>
            <person name="Watson M."/>
            <person name="Adriaenssens E.M."/>
            <person name="Foster-Nyarko E."/>
            <person name="Jarju S."/>
            <person name="Secka A."/>
            <person name="Antonio M."/>
            <person name="Oren A."/>
            <person name="Chaudhuri R.R."/>
            <person name="La Ragione R."/>
            <person name="Hildebrand F."/>
            <person name="Pallen M.J."/>
        </authorList>
    </citation>
    <scope>NUCLEOTIDE SEQUENCE</scope>
    <source>
        <strain evidence="3">CHK176-6737</strain>
    </source>
</reference>
<gene>
    <name evidence="3" type="ORF">IAD23_06290</name>
</gene>
<feature type="domain" description="Fibronectin type-III" evidence="2">
    <location>
        <begin position="247"/>
        <end position="341"/>
    </location>
</feature>
<feature type="signal peptide" evidence="1">
    <location>
        <begin position="1"/>
        <end position="27"/>
    </location>
</feature>
<proteinExistence type="predicted"/>
<dbReference type="CDD" id="cd00063">
    <property type="entry name" value="FN3"/>
    <property type="match status" value="1"/>
</dbReference>
<dbReference type="Gene3D" id="2.30.30.40">
    <property type="entry name" value="SH3 Domains"/>
    <property type="match status" value="1"/>
</dbReference>
<dbReference type="EMBL" id="DVNM01000033">
    <property type="protein sequence ID" value="HIU69548.1"/>
    <property type="molecule type" value="Genomic_DNA"/>
</dbReference>
<dbReference type="InterPro" id="IPR003646">
    <property type="entry name" value="SH3-like_bac-type"/>
</dbReference>